<accession>A0A0B7HB43</accession>
<protein>
    <submittedName>
        <fullName evidence="1">Uncharacterized protein</fullName>
    </submittedName>
</protein>
<name>A0A0B7HB43_9FLAO</name>
<evidence type="ECO:0000313" key="2">
    <source>
        <dbReference type="Proteomes" id="UP000038083"/>
    </source>
</evidence>
<dbReference type="Proteomes" id="UP000038083">
    <property type="component" value="Unassembled WGS sequence"/>
</dbReference>
<reference evidence="1 2" key="1">
    <citation type="submission" date="2015-01" db="EMBL/GenBank/DDBJ databases">
        <authorList>
            <person name="MANFREDI Pablo"/>
        </authorList>
    </citation>
    <scope>NUCLEOTIDE SEQUENCE [LARGE SCALE GENOMIC DNA]</scope>
    <source>
        <strain evidence="1 2">Ccy74</strain>
    </source>
</reference>
<dbReference type="EMBL" id="CDOG01000013">
    <property type="protein sequence ID" value="CEN36881.1"/>
    <property type="molecule type" value="Genomic_DNA"/>
</dbReference>
<organism evidence="1 2">
    <name type="scientific">Capnocytophaga cynodegmi</name>
    <dbReference type="NCBI Taxonomy" id="28189"/>
    <lineage>
        <taxon>Bacteria</taxon>
        <taxon>Pseudomonadati</taxon>
        <taxon>Bacteroidota</taxon>
        <taxon>Flavobacteriia</taxon>
        <taxon>Flavobacteriales</taxon>
        <taxon>Flavobacteriaceae</taxon>
        <taxon>Capnocytophaga</taxon>
    </lineage>
</organism>
<sequence length="68" mass="7784">MAKFGLGRYYQNVVFCSYLFDGSDEFMVSDPQTFNGLSEEKHYFFVESFWTLAHNVCGGFGARRFGSS</sequence>
<dbReference type="AlphaFoldDB" id="A0A0B7HB43"/>
<gene>
    <name evidence="1" type="ORF">CCYN74_200045</name>
</gene>
<proteinExistence type="predicted"/>
<evidence type="ECO:0000313" key="1">
    <source>
        <dbReference type="EMBL" id="CEN36881.1"/>
    </source>
</evidence>